<proteinExistence type="predicted"/>
<accession>A0A9D7DZ30</accession>
<comment type="caution">
    <text evidence="1">The sequence shown here is derived from an EMBL/GenBank/DDBJ whole genome shotgun (WGS) entry which is preliminary data.</text>
</comment>
<dbReference type="AlphaFoldDB" id="A0A9D7DZ30"/>
<reference evidence="1" key="1">
    <citation type="submission" date="2020-10" db="EMBL/GenBank/DDBJ databases">
        <title>Connecting structure to function with the recovery of over 1000 high-quality activated sludge metagenome-assembled genomes encoding full-length rRNA genes using long-read sequencing.</title>
        <authorList>
            <person name="Singleton C.M."/>
            <person name="Petriglieri F."/>
            <person name="Kristensen J.M."/>
            <person name="Kirkegaard R.H."/>
            <person name="Michaelsen T.Y."/>
            <person name="Andersen M.H."/>
            <person name="Karst S.M."/>
            <person name="Dueholm M.S."/>
            <person name="Nielsen P.H."/>
            <person name="Albertsen M."/>
        </authorList>
    </citation>
    <scope>NUCLEOTIDE SEQUENCE</scope>
    <source>
        <strain evidence="1">Bjer_18-Q3-R1-45_BAT3C.347</strain>
    </source>
</reference>
<dbReference type="EMBL" id="JADJEV010000003">
    <property type="protein sequence ID" value="MBK6973515.1"/>
    <property type="molecule type" value="Genomic_DNA"/>
</dbReference>
<evidence type="ECO:0008006" key="3">
    <source>
        <dbReference type="Google" id="ProtNLM"/>
    </source>
</evidence>
<protein>
    <recommendedName>
        <fullName evidence="3">Lipoprotein</fullName>
    </recommendedName>
</protein>
<gene>
    <name evidence="1" type="ORF">IPH26_11440</name>
</gene>
<organism evidence="1 2">
    <name type="scientific">Candidatus Methylophosphatis roskildensis</name>
    <dbReference type="NCBI Taxonomy" id="2899263"/>
    <lineage>
        <taxon>Bacteria</taxon>
        <taxon>Pseudomonadati</taxon>
        <taxon>Pseudomonadota</taxon>
        <taxon>Betaproteobacteria</taxon>
        <taxon>Nitrosomonadales</taxon>
        <taxon>Sterolibacteriaceae</taxon>
        <taxon>Candidatus Methylophosphatis</taxon>
    </lineage>
</organism>
<dbReference type="Proteomes" id="UP000807785">
    <property type="component" value="Unassembled WGS sequence"/>
</dbReference>
<dbReference type="PROSITE" id="PS51257">
    <property type="entry name" value="PROKAR_LIPOPROTEIN"/>
    <property type="match status" value="1"/>
</dbReference>
<sequence length="207" mass="22311">MKQYPNLTTALFSTVTGAVFSALLAGCGPTYYWVKPGATNSDWNLDSTECRVYATGAVPRNPQQIQLSTGYRNSSITNCSSFGSTMNCTTTGGEYVPPTYWAYDANDGVRSDAVNLCMYRKGWQRATAEELDAKRAKQATYEQPSMMQCQSDGDCEHGKSCRSRSGGGSECRASTNERAIAMDCQVSSDCPPGKACRSRAGGGTVCR</sequence>
<evidence type="ECO:0000313" key="2">
    <source>
        <dbReference type="Proteomes" id="UP000807785"/>
    </source>
</evidence>
<evidence type="ECO:0000313" key="1">
    <source>
        <dbReference type="EMBL" id="MBK6973515.1"/>
    </source>
</evidence>
<name>A0A9D7DZ30_9PROT</name>